<dbReference type="PANTHER" id="PTHR30537">
    <property type="entry name" value="HTH-TYPE TRANSCRIPTIONAL REGULATOR"/>
    <property type="match status" value="1"/>
</dbReference>
<dbReference type="InterPro" id="IPR000847">
    <property type="entry name" value="LysR_HTH_N"/>
</dbReference>
<dbReference type="FunFam" id="1.10.10.10:FF:000038">
    <property type="entry name" value="Glycine cleavage system transcriptional activator"/>
    <property type="match status" value="1"/>
</dbReference>
<evidence type="ECO:0000256" key="4">
    <source>
        <dbReference type="ARBA" id="ARBA00023163"/>
    </source>
</evidence>
<organism evidence="6 7">
    <name type="scientific">Jiella pacifica</name>
    <dbReference type="NCBI Taxonomy" id="2696469"/>
    <lineage>
        <taxon>Bacteria</taxon>
        <taxon>Pseudomonadati</taxon>
        <taxon>Pseudomonadota</taxon>
        <taxon>Alphaproteobacteria</taxon>
        <taxon>Hyphomicrobiales</taxon>
        <taxon>Aurantimonadaceae</taxon>
        <taxon>Jiella</taxon>
    </lineage>
</organism>
<dbReference type="GO" id="GO:0006351">
    <property type="term" value="P:DNA-templated transcription"/>
    <property type="evidence" value="ECO:0007669"/>
    <property type="project" value="TreeGrafter"/>
</dbReference>
<evidence type="ECO:0000256" key="2">
    <source>
        <dbReference type="ARBA" id="ARBA00023015"/>
    </source>
</evidence>
<evidence type="ECO:0000259" key="5">
    <source>
        <dbReference type="PROSITE" id="PS50931"/>
    </source>
</evidence>
<dbReference type="InterPro" id="IPR036388">
    <property type="entry name" value="WH-like_DNA-bd_sf"/>
</dbReference>
<keyword evidence="7" id="KW-1185">Reference proteome</keyword>
<accession>A0A6N9T9I3</accession>
<evidence type="ECO:0000256" key="3">
    <source>
        <dbReference type="ARBA" id="ARBA00023125"/>
    </source>
</evidence>
<gene>
    <name evidence="6" type="ORF">GTK09_14165</name>
</gene>
<name>A0A6N9T9I3_9HYPH</name>
<dbReference type="RefSeq" id="WP_163463828.1">
    <property type="nucleotide sequence ID" value="NZ_JAAAMG010000011.1"/>
</dbReference>
<dbReference type="EMBL" id="JAAAMG010000011">
    <property type="protein sequence ID" value="NDW05568.1"/>
    <property type="molecule type" value="Genomic_DNA"/>
</dbReference>
<keyword evidence="2" id="KW-0805">Transcription regulation</keyword>
<dbReference type="PANTHER" id="PTHR30537:SF26">
    <property type="entry name" value="GLYCINE CLEAVAGE SYSTEM TRANSCRIPTIONAL ACTIVATOR"/>
    <property type="match status" value="1"/>
</dbReference>
<dbReference type="InterPro" id="IPR005119">
    <property type="entry name" value="LysR_subst-bd"/>
</dbReference>
<dbReference type="SUPFAM" id="SSF53850">
    <property type="entry name" value="Periplasmic binding protein-like II"/>
    <property type="match status" value="1"/>
</dbReference>
<dbReference type="SUPFAM" id="SSF46785">
    <property type="entry name" value="Winged helix' DNA-binding domain"/>
    <property type="match status" value="1"/>
</dbReference>
<dbReference type="Proteomes" id="UP000469011">
    <property type="component" value="Unassembled WGS sequence"/>
</dbReference>
<feature type="domain" description="HTH lysR-type" evidence="5">
    <location>
        <begin position="13"/>
        <end position="70"/>
    </location>
</feature>
<dbReference type="Gene3D" id="1.10.10.10">
    <property type="entry name" value="Winged helix-like DNA-binding domain superfamily/Winged helix DNA-binding domain"/>
    <property type="match status" value="1"/>
</dbReference>
<keyword evidence="3" id="KW-0238">DNA-binding</keyword>
<evidence type="ECO:0000256" key="1">
    <source>
        <dbReference type="ARBA" id="ARBA00009437"/>
    </source>
</evidence>
<comment type="caution">
    <text evidence="6">The sequence shown here is derived from an EMBL/GenBank/DDBJ whole genome shotgun (WGS) entry which is preliminary data.</text>
</comment>
<evidence type="ECO:0000313" key="6">
    <source>
        <dbReference type="EMBL" id="NDW05568.1"/>
    </source>
</evidence>
<dbReference type="Gene3D" id="3.40.190.10">
    <property type="entry name" value="Periplasmic binding protein-like II"/>
    <property type="match status" value="2"/>
</dbReference>
<dbReference type="PROSITE" id="PS50931">
    <property type="entry name" value="HTH_LYSR"/>
    <property type="match status" value="1"/>
</dbReference>
<dbReference type="PRINTS" id="PR00039">
    <property type="entry name" value="HTHLYSR"/>
</dbReference>
<dbReference type="GO" id="GO:0043565">
    <property type="term" value="F:sequence-specific DNA binding"/>
    <property type="evidence" value="ECO:0007669"/>
    <property type="project" value="TreeGrafter"/>
</dbReference>
<protein>
    <submittedName>
        <fullName evidence="6">LysR family transcriptional regulator</fullName>
    </submittedName>
</protein>
<reference evidence="6 7" key="1">
    <citation type="submission" date="2020-01" db="EMBL/GenBank/DDBJ databases">
        <title>Jiella pacifica sp. nov.</title>
        <authorList>
            <person name="Xue Z."/>
            <person name="Zhu S."/>
            <person name="Chen J."/>
            <person name="Yang J."/>
        </authorList>
    </citation>
    <scope>NUCLEOTIDE SEQUENCE [LARGE SCALE GENOMIC DNA]</scope>
    <source>
        <strain evidence="6 7">40Bstr34</strain>
    </source>
</reference>
<sequence length="305" mass="33182">MTGGYGLSHRPLPPLATLRPFEAAARHESFTLAAGELGLTQAAVSKQIRLLEADLGTRLFERRNRGVFLTEAGRRFGRTVSSAFGDVAADAARLRGTSRAGEVVLFCQLCEAFYWLMPRLSGFHARHPDIALRLQSSVRPLTETSEPFDVAIQTTGRAAGAHPLAFAARDTVFPVCAPNLLGEATPPLPLAALGRYPLLSHRVVPQDWLDWEDFFALAGSPRPSAAGMRTFDSYPIVLQAALGGHGVALGWARTVEQLLESGALIRPCREAVERPQELGVYLDPASSKRPETRALVDWLHDRLGD</sequence>
<dbReference type="Pfam" id="PF00126">
    <property type="entry name" value="HTH_1"/>
    <property type="match status" value="1"/>
</dbReference>
<dbReference type="InterPro" id="IPR058163">
    <property type="entry name" value="LysR-type_TF_proteobact-type"/>
</dbReference>
<evidence type="ECO:0000313" key="7">
    <source>
        <dbReference type="Proteomes" id="UP000469011"/>
    </source>
</evidence>
<dbReference type="Pfam" id="PF03466">
    <property type="entry name" value="LysR_substrate"/>
    <property type="match status" value="1"/>
</dbReference>
<dbReference type="AlphaFoldDB" id="A0A6N9T9I3"/>
<dbReference type="InterPro" id="IPR036390">
    <property type="entry name" value="WH_DNA-bd_sf"/>
</dbReference>
<proteinExistence type="inferred from homology"/>
<keyword evidence="4" id="KW-0804">Transcription</keyword>
<comment type="similarity">
    <text evidence="1">Belongs to the LysR transcriptional regulatory family.</text>
</comment>
<dbReference type="GO" id="GO:0003700">
    <property type="term" value="F:DNA-binding transcription factor activity"/>
    <property type="evidence" value="ECO:0007669"/>
    <property type="project" value="InterPro"/>
</dbReference>